<keyword evidence="3 10" id="KW-0328">Glycosyltransferase</keyword>
<dbReference type="HAMAP" id="MF_00033">
    <property type="entry name" value="MurG"/>
    <property type="match status" value="1"/>
</dbReference>
<evidence type="ECO:0000313" key="14">
    <source>
        <dbReference type="Proteomes" id="UP000739565"/>
    </source>
</evidence>
<comment type="similarity">
    <text evidence="10">Belongs to the glycosyltransferase 28 family. MurG subfamily.</text>
</comment>
<keyword evidence="2 10" id="KW-0132">Cell division</keyword>
<feature type="binding site" evidence="10">
    <location>
        <position position="290"/>
    </location>
    <ligand>
        <name>UDP-N-acetyl-alpha-D-glucosamine</name>
        <dbReference type="ChEBI" id="CHEBI:57705"/>
    </ligand>
</feature>
<feature type="binding site" evidence="10">
    <location>
        <position position="191"/>
    </location>
    <ligand>
        <name>UDP-N-acetyl-alpha-D-glucosamine</name>
        <dbReference type="ChEBI" id="CHEBI:57705"/>
    </ligand>
</feature>
<keyword evidence="14" id="KW-1185">Reference proteome</keyword>
<evidence type="ECO:0000256" key="1">
    <source>
        <dbReference type="ARBA" id="ARBA00022475"/>
    </source>
</evidence>
<evidence type="ECO:0000259" key="12">
    <source>
        <dbReference type="Pfam" id="PF04101"/>
    </source>
</evidence>
<keyword evidence="4 10" id="KW-0808">Transferase</keyword>
<dbReference type="PANTHER" id="PTHR21015">
    <property type="entry name" value="UDP-N-ACETYLGLUCOSAMINE--N-ACETYLMURAMYL-(PENTAPEPTIDE) PYROPHOSPHORYL-UNDECAPRENOL N-ACETYLGLUCOSAMINE TRANSFERASE 1"/>
    <property type="match status" value="1"/>
</dbReference>
<dbReference type="EC" id="2.4.1.227" evidence="10"/>
<dbReference type="Pfam" id="PF04101">
    <property type="entry name" value="Glyco_tran_28_C"/>
    <property type="match status" value="1"/>
</dbReference>
<evidence type="ECO:0000256" key="10">
    <source>
        <dbReference type="HAMAP-Rule" id="MF_00033"/>
    </source>
</evidence>
<dbReference type="PANTHER" id="PTHR21015:SF22">
    <property type="entry name" value="GLYCOSYLTRANSFERASE"/>
    <property type="match status" value="1"/>
</dbReference>
<feature type="binding site" evidence="10">
    <location>
        <position position="127"/>
    </location>
    <ligand>
        <name>UDP-N-acetyl-alpha-D-glucosamine</name>
        <dbReference type="ChEBI" id="CHEBI:57705"/>
    </ligand>
</feature>
<dbReference type="AlphaFoldDB" id="A0A953T8J2"/>
<evidence type="ECO:0000256" key="4">
    <source>
        <dbReference type="ARBA" id="ARBA00022679"/>
    </source>
</evidence>
<reference evidence="13" key="1">
    <citation type="submission" date="2021-07" db="EMBL/GenBank/DDBJ databases">
        <title>New genus and species of the family Alcaligenaceae.</title>
        <authorList>
            <person name="Hahn M.W."/>
        </authorList>
    </citation>
    <scope>NUCLEOTIDE SEQUENCE</scope>
    <source>
        <strain evidence="13">LF4-65</strain>
    </source>
</reference>
<dbReference type="SUPFAM" id="SSF53756">
    <property type="entry name" value="UDP-Glycosyltransferase/glycogen phosphorylase"/>
    <property type="match status" value="1"/>
</dbReference>
<feature type="domain" description="Glycosyltransferase family 28 N-terminal" evidence="11">
    <location>
        <begin position="8"/>
        <end position="145"/>
    </location>
</feature>
<accession>A0A953T8J2</accession>
<feature type="binding site" evidence="10">
    <location>
        <begin position="15"/>
        <end position="17"/>
    </location>
    <ligand>
        <name>UDP-N-acetyl-alpha-D-glucosamine</name>
        <dbReference type="ChEBI" id="CHEBI:57705"/>
    </ligand>
</feature>
<evidence type="ECO:0000256" key="3">
    <source>
        <dbReference type="ARBA" id="ARBA00022676"/>
    </source>
</evidence>
<evidence type="ECO:0000256" key="7">
    <source>
        <dbReference type="ARBA" id="ARBA00023136"/>
    </source>
</evidence>
<organism evidence="13 14">
    <name type="scientific">Zwartia hollandica</name>
    <dbReference type="NCBI Taxonomy" id="324606"/>
    <lineage>
        <taxon>Bacteria</taxon>
        <taxon>Pseudomonadati</taxon>
        <taxon>Pseudomonadota</taxon>
        <taxon>Betaproteobacteria</taxon>
        <taxon>Burkholderiales</taxon>
        <taxon>Alcaligenaceae</taxon>
        <taxon>Zwartia</taxon>
    </lineage>
</organism>
<protein>
    <recommendedName>
        <fullName evidence="10">UDP-N-acetylglucosamine--N-acetylmuramyl-(pentapeptide) pyrophosphoryl-undecaprenol N-acetylglucosamine transferase</fullName>
        <ecNumber evidence="10">2.4.1.227</ecNumber>
    </recommendedName>
    <alternativeName>
        <fullName evidence="10">Undecaprenyl-PP-MurNAc-pentapeptide-UDPGlcNAc GlcNAc transferase</fullName>
    </alternativeName>
</protein>
<dbReference type="InterPro" id="IPR007235">
    <property type="entry name" value="Glyco_trans_28_C"/>
</dbReference>
<feature type="domain" description="Glycosyl transferase family 28 C-terminal" evidence="12">
    <location>
        <begin position="185"/>
        <end position="345"/>
    </location>
</feature>
<dbReference type="GO" id="GO:0050511">
    <property type="term" value="F:undecaprenyldiphospho-muramoylpentapeptide beta-N-acetylglucosaminyltransferase activity"/>
    <property type="evidence" value="ECO:0007669"/>
    <property type="project" value="UniProtKB-UniRule"/>
</dbReference>
<dbReference type="RefSeq" id="WP_259662164.1">
    <property type="nucleotide sequence ID" value="NZ_JAHXRI010000010.1"/>
</dbReference>
<evidence type="ECO:0000256" key="6">
    <source>
        <dbReference type="ARBA" id="ARBA00022984"/>
    </source>
</evidence>
<evidence type="ECO:0000256" key="9">
    <source>
        <dbReference type="ARBA" id="ARBA00023316"/>
    </source>
</evidence>
<keyword evidence="8 10" id="KW-0131">Cell cycle</keyword>
<comment type="catalytic activity">
    <reaction evidence="10">
        <text>di-trans,octa-cis-undecaprenyl diphospho-N-acetyl-alpha-D-muramoyl-L-alanyl-D-glutamyl-meso-2,6-diaminopimeloyl-D-alanyl-D-alanine + UDP-N-acetyl-alpha-D-glucosamine = di-trans,octa-cis-undecaprenyl diphospho-[N-acetyl-alpha-D-glucosaminyl-(1-&gt;4)]-N-acetyl-alpha-D-muramoyl-L-alanyl-D-glutamyl-meso-2,6-diaminopimeloyl-D-alanyl-D-alanine + UDP + H(+)</text>
        <dbReference type="Rhea" id="RHEA:31227"/>
        <dbReference type="ChEBI" id="CHEBI:15378"/>
        <dbReference type="ChEBI" id="CHEBI:57705"/>
        <dbReference type="ChEBI" id="CHEBI:58223"/>
        <dbReference type="ChEBI" id="CHEBI:61387"/>
        <dbReference type="ChEBI" id="CHEBI:61388"/>
        <dbReference type="EC" id="2.4.1.227"/>
    </reaction>
</comment>
<comment type="caution">
    <text evidence="13">The sequence shown here is derived from an EMBL/GenBank/DDBJ whole genome shotgun (WGS) entry which is preliminary data.</text>
</comment>
<feature type="binding site" evidence="10">
    <location>
        <position position="163"/>
    </location>
    <ligand>
        <name>UDP-N-acetyl-alpha-D-glucosamine</name>
        <dbReference type="ChEBI" id="CHEBI:57705"/>
    </ligand>
</feature>
<keyword evidence="5 10" id="KW-0133">Cell shape</keyword>
<dbReference type="GO" id="GO:0009252">
    <property type="term" value="P:peptidoglycan biosynthetic process"/>
    <property type="evidence" value="ECO:0007669"/>
    <property type="project" value="UniProtKB-UniRule"/>
</dbReference>
<evidence type="ECO:0000256" key="5">
    <source>
        <dbReference type="ARBA" id="ARBA00022960"/>
    </source>
</evidence>
<comment type="caution">
    <text evidence="10">Lacks conserved residue(s) required for the propagation of feature annotation.</text>
</comment>
<comment type="function">
    <text evidence="10">Cell wall formation. Catalyzes the transfer of a GlcNAc subunit on undecaprenyl-pyrophosphoryl-MurNAc-pentapeptide (lipid intermediate I) to form undecaprenyl-pyrophosphoryl-MurNAc-(pentapeptide)GlcNAc (lipid intermediate II).</text>
</comment>
<dbReference type="CDD" id="cd03785">
    <property type="entry name" value="GT28_MurG"/>
    <property type="match status" value="1"/>
</dbReference>
<dbReference type="EMBL" id="JAHXRI010000010">
    <property type="protein sequence ID" value="MBZ1351784.1"/>
    <property type="molecule type" value="Genomic_DNA"/>
</dbReference>
<dbReference type="GO" id="GO:0005975">
    <property type="term" value="P:carbohydrate metabolic process"/>
    <property type="evidence" value="ECO:0007669"/>
    <property type="project" value="InterPro"/>
</dbReference>
<keyword evidence="9 10" id="KW-0961">Cell wall biogenesis/degradation</keyword>
<evidence type="ECO:0000256" key="8">
    <source>
        <dbReference type="ARBA" id="ARBA00023306"/>
    </source>
</evidence>
<dbReference type="InterPro" id="IPR004276">
    <property type="entry name" value="GlycoTrans_28_N"/>
</dbReference>
<comment type="pathway">
    <text evidence="10">Cell wall biogenesis; peptidoglycan biosynthesis.</text>
</comment>
<dbReference type="GO" id="GO:0005886">
    <property type="term" value="C:plasma membrane"/>
    <property type="evidence" value="ECO:0007669"/>
    <property type="project" value="UniProtKB-SubCell"/>
</dbReference>
<evidence type="ECO:0000313" key="13">
    <source>
        <dbReference type="EMBL" id="MBZ1351784.1"/>
    </source>
</evidence>
<dbReference type="NCBIfam" id="TIGR01133">
    <property type="entry name" value="murG"/>
    <property type="match status" value="1"/>
</dbReference>
<feature type="binding site" evidence="10">
    <location>
        <position position="245"/>
    </location>
    <ligand>
        <name>UDP-N-acetyl-alpha-D-glucosamine</name>
        <dbReference type="ChEBI" id="CHEBI:57705"/>
    </ligand>
</feature>
<comment type="subcellular location">
    <subcellularLocation>
        <location evidence="10">Cell membrane</location>
        <topology evidence="10">Peripheral membrane protein</topology>
        <orientation evidence="10">Cytoplasmic side</orientation>
    </subcellularLocation>
</comment>
<dbReference type="Gene3D" id="3.40.50.2000">
    <property type="entry name" value="Glycogen Phosphorylase B"/>
    <property type="match status" value="2"/>
</dbReference>
<evidence type="ECO:0000259" key="11">
    <source>
        <dbReference type="Pfam" id="PF03033"/>
    </source>
</evidence>
<dbReference type="Proteomes" id="UP000739565">
    <property type="component" value="Unassembled WGS sequence"/>
</dbReference>
<dbReference type="GO" id="GO:0071555">
    <property type="term" value="P:cell wall organization"/>
    <property type="evidence" value="ECO:0007669"/>
    <property type="project" value="UniProtKB-KW"/>
</dbReference>
<name>A0A953T8J2_9BURK</name>
<evidence type="ECO:0000256" key="2">
    <source>
        <dbReference type="ARBA" id="ARBA00022618"/>
    </source>
</evidence>
<dbReference type="InterPro" id="IPR006009">
    <property type="entry name" value="GlcNAc_MurG"/>
</dbReference>
<gene>
    <name evidence="10 13" type="primary">murG</name>
    <name evidence="13" type="ORF">KZZ10_14130</name>
</gene>
<dbReference type="GO" id="GO:0051301">
    <property type="term" value="P:cell division"/>
    <property type="evidence" value="ECO:0007669"/>
    <property type="project" value="UniProtKB-KW"/>
</dbReference>
<keyword evidence="7 10" id="KW-0472">Membrane</keyword>
<keyword evidence="6 10" id="KW-0573">Peptidoglycan synthesis</keyword>
<dbReference type="GO" id="GO:0008360">
    <property type="term" value="P:regulation of cell shape"/>
    <property type="evidence" value="ECO:0007669"/>
    <property type="project" value="UniProtKB-KW"/>
</dbReference>
<dbReference type="Pfam" id="PF03033">
    <property type="entry name" value="Glyco_transf_28"/>
    <property type="match status" value="1"/>
</dbReference>
<proteinExistence type="inferred from homology"/>
<sequence length="359" mass="38153">MSSTSPVVLIMAGGTGGHIMPGLAVADVLRDRGWTVRWLGHPEKMEGKLVPARGYELCPLRFAGLRGKGFVDQLKAPFRFMRALVQAWGHFTRIKPNVVLGMGGYVAFPGGVVSALRAKPLVLHEQNAIAGMTNRYLSHLARRVLSGFPGAIPGAEVVGNPVRKEVVRLPDPSERYGQRSGPLRVLVVGGSLGATALNTVLPQAFAQMQPQAQPIVTHQAGAQHIEALERAYADAGVQAQCVAFIDDMATALGQTDLLICRAGAMTVAEVSAAGVAALFVPFPFAVDDHQTANAKFLTDAGAGWVLQQKDMTAEGVAQWLSLRTRDELNAVAQRARAHAQPHAAQRIADICEELAGGKA</sequence>
<keyword evidence="1 10" id="KW-1003">Cell membrane</keyword>